<evidence type="ECO:0000256" key="2">
    <source>
        <dbReference type="ARBA" id="ARBA00012512"/>
    </source>
</evidence>
<dbReference type="GO" id="GO:0005739">
    <property type="term" value="C:mitochondrion"/>
    <property type="evidence" value="ECO:0007669"/>
    <property type="project" value="TreeGrafter"/>
</dbReference>
<dbReference type="Gene3D" id="1.20.120.310">
    <property type="entry name" value="ERV/ALR sulfhydryl oxidase domain"/>
    <property type="match status" value="1"/>
</dbReference>
<dbReference type="PANTHER" id="PTHR12645">
    <property type="entry name" value="ALR/ERV"/>
    <property type="match status" value="1"/>
</dbReference>
<proteinExistence type="predicted"/>
<feature type="domain" description="ERV/ALR sulfhydryl oxidase" evidence="7">
    <location>
        <begin position="23"/>
        <end position="127"/>
    </location>
</feature>
<dbReference type="EC" id="1.8.3.2" evidence="2"/>
<dbReference type="GO" id="GO:0050660">
    <property type="term" value="F:flavin adenine dinucleotide binding"/>
    <property type="evidence" value="ECO:0007669"/>
    <property type="project" value="TreeGrafter"/>
</dbReference>
<dbReference type="PANTHER" id="PTHR12645:SF0">
    <property type="entry name" value="FAD-LINKED SULFHYDRYL OXIDASE ALR"/>
    <property type="match status" value="1"/>
</dbReference>
<keyword evidence="6" id="KW-1015">Disulfide bond</keyword>
<reference evidence="8" key="1">
    <citation type="journal article" date="2020" name="Nature">
        <title>Giant virus diversity and host interactions through global metagenomics.</title>
        <authorList>
            <person name="Schulz F."/>
            <person name="Roux S."/>
            <person name="Paez-Espino D."/>
            <person name="Jungbluth S."/>
            <person name="Walsh D.A."/>
            <person name="Denef V.J."/>
            <person name="McMahon K.D."/>
            <person name="Konstantinidis K.T."/>
            <person name="Eloe-Fadrosh E.A."/>
            <person name="Kyrpides N.C."/>
            <person name="Woyke T."/>
        </authorList>
    </citation>
    <scope>NUCLEOTIDE SEQUENCE</scope>
    <source>
        <strain evidence="8">GVMAG-S-1074260-58</strain>
    </source>
</reference>
<comment type="cofactor">
    <cofactor evidence="1">
        <name>FAD</name>
        <dbReference type="ChEBI" id="CHEBI:57692"/>
    </cofactor>
</comment>
<dbReference type="EMBL" id="MN740705">
    <property type="protein sequence ID" value="QHU09070.1"/>
    <property type="molecule type" value="Genomic_DNA"/>
</dbReference>
<evidence type="ECO:0000256" key="6">
    <source>
        <dbReference type="ARBA" id="ARBA00023157"/>
    </source>
</evidence>
<keyword evidence="3" id="KW-0285">Flavoprotein</keyword>
<dbReference type="Pfam" id="PF04777">
    <property type="entry name" value="Evr1_Alr"/>
    <property type="match status" value="1"/>
</dbReference>
<dbReference type="InterPro" id="IPR017905">
    <property type="entry name" value="ERV/ALR_sulphydryl_oxidase"/>
</dbReference>
<keyword evidence="4" id="KW-0274">FAD</keyword>
<organism evidence="8">
    <name type="scientific">viral metagenome</name>
    <dbReference type="NCBI Taxonomy" id="1070528"/>
    <lineage>
        <taxon>unclassified sequences</taxon>
        <taxon>metagenomes</taxon>
        <taxon>organismal metagenomes</taxon>
    </lineage>
</organism>
<sequence>MYVQKRKQHTRRVYRKNDYYSGDGMLTAVWGPALWHYLHTMSFNYPVNPTQMDKKHYKDFVLNLQYVLPCRLCRENLSLQFKQYPLQEYHMSSRDTFSKYIYLLHERINKRLHKRSGLLYSDVRDLYEHFRARCTIKQPKHTLKRMKEKGCTDPVYGKKSKCIIKIVPQHYKCKTMQVDSRCIKRR</sequence>
<evidence type="ECO:0000256" key="4">
    <source>
        <dbReference type="ARBA" id="ARBA00022827"/>
    </source>
</evidence>
<evidence type="ECO:0000259" key="7">
    <source>
        <dbReference type="PROSITE" id="PS51324"/>
    </source>
</evidence>
<dbReference type="InterPro" id="IPR036774">
    <property type="entry name" value="ERV/ALR_sulphydryl_oxid_sf"/>
</dbReference>
<protein>
    <recommendedName>
        <fullName evidence="2">thiol oxidase</fullName>
        <ecNumber evidence="2">1.8.3.2</ecNumber>
    </recommendedName>
</protein>
<accession>A0A6C0JWJ2</accession>
<dbReference type="GO" id="GO:0016971">
    <property type="term" value="F:flavin-dependent sulfhydryl oxidase activity"/>
    <property type="evidence" value="ECO:0007669"/>
    <property type="project" value="InterPro"/>
</dbReference>
<dbReference type="InterPro" id="IPR039799">
    <property type="entry name" value="ALR/ERV"/>
</dbReference>
<dbReference type="AlphaFoldDB" id="A0A6C0JWJ2"/>
<evidence type="ECO:0000256" key="5">
    <source>
        <dbReference type="ARBA" id="ARBA00023002"/>
    </source>
</evidence>
<evidence type="ECO:0000313" key="8">
    <source>
        <dbReference type="EMBL" id="QHU09070.1"/>
    </source>
</evidence>
<keyword evidence="5" id="KW-0560">Oxidoreductase</keyword>
<evidence type="ECO:0000256" key="1">
    <source>
        <dbReference type="ARBA" id="ARBA00001974"/>
    </source>
</evidence>
<name>A0A6C0JWJ2_9ZZZZ</name>
<evidence type="ECO:0000256" key="3">
    <source>
        <dbReference type="ARBA" id="ARBA00022630"/>
    </source>
</evidence>
<dbReference type="SUPFAM" id="SSF69000">
    <property type="entry name" value="FAD-dependent thiol oxidase"/>
    <property type="match status" value="1"/>
</dbReference>
<dbReference type="PROSITE" id="PS51324">
    <property type="entry name" value="ERV_ALR"/>
    <property type="match status" value="1"/>
</dbReference>